<dbReference type="OrthoDB" id="682005at2759"/>
<dbReference type="Pfam" id="PF00847">
    <property type="entry name" value="AP2"/>
    <property type="match status" value="1"/>
</dbReference>
<dbReference type="InterPro" id="IPR016177">
    <property type="entry name" value="DNA-bd_dom_sf"/>
</dbReference>
<feature type="region of interest" description="Disordered" evidence="6">
    <location>
        <begin position="74"/>
        <end position="102"/>
    </location>
</feature>
<dbReference type="Gramene" id="NC10G0046630.1">
    <property type="protein sequence ID" value="NC10G0046630.1:cds"/>
    <property type="gene ID" value="NC10G0046630"/>
</dbReference>
<evidence type="ECO:0000259" key="7">
    <source>
        <dbReference type="PROSITE" id="PS51032"/>
    </source>
</evidence>
<reference evidence="8" key="1">
    <citation type="submission" date="2019-09" db="EMBL/GenBank/DDBJ databases">
        <authorList>
            <person name="Zhang L."/>
        </authorList>
    </citation>
    <scope>NUCLEOTIDE SEQUENCE</scope>
</reference>
<gene>
    <name evidence="8" type="ORF">NYM_LOCUS4306</name>
</gene>
<dbReference type="EMBL" id="LR721775">
    <property type="protein sequence ID" value="VVV61201.1"/>
    <property type="molecule type" value="Genomic_DNA"/>
</dbReference>
<dbReference type="SMART" id="SM00380">
    <property type="entry name" value="AP2"/>
    <property type="match status" value="1"/>
</dbReference>
<keyword evidence="5" id="KW-0539">Nucleus</keyword>
<evidence type="ECO:0000256" key="6">
    <source>
        <dbReference type="SAM" id="MobiDB-lite"/>
    </source>
</evidence>
<dbReference type="InterPro" id="IPR050913">
    <property type="entry name" value="AP2/ERF_ERF"/>
</dbReference>
<accession>A0A5K0X8V6</accession>
<dbReference type="PROSITE" id="PS51032">
    <property type="entry name" value="AP2_ERF"/>
    <property type="match status" value="1"/>
</dbReference>
<dbReference type="GO" id="GO:0005634">
    <property type="term" value="C:nucleus"/>
    <property type="evidence" value="ECO:0007669"/>
    <property type="project" value="UniProtKB-SubCell"/>
</dbReference>
<dbReference type="GO" id="GO:0003700">
    <property type="term" value="F:DNA-binding transcription factor activity"/>
    <property type="evidence" value="ECO:0007669"/>
    <property type="project" value="InterPro"/>
</dbReference>
<evidence type="ECO:0000256" key="2">
    <source>
        <dbReference type="ARBA" id="ARBA00023015"/>
    </source>
</evidence>
<keyword evidence="2" id="KW-0805">Transcription regulation</keyword>
<dbReference type="SUPFAM" id="SSF54171">
    <property type="entry name" value="DNA-binding domain"/>
    <property type="match status" value="1"/>
</dbReference>
<keyword evidence="3" id="KW-0238">DNA-binding</keyword>
<protein>
    <recommendedName>
        <fullName evidence="7">AP2/ERF domain-containing protein</fullName>
    </recommendedName>
</protein>
<feature type="domain" description="AP2/ERF" evidence="7">
    <location>
        <begin position="103"/>
        <end position="160"/>
    </location>
</feature>
<evidence type="ECO:0000256" key="4">
    <source>
        <dbReference type="ARBA" id="ARBA00023163"/>
    </source>
</evidence>
<dbReference type="PRINTS" id="PR00367">
    <property type="entry name" value="ETHRSPELEMNT"/>
</dbReference>
<organism evidence="8">
    <name type="scientific">Nymphaea colorata</name>
    <name type="common">pocket water lily</name>
    <dbReference type="NCBI Taxonomy" id="210225"/>
    <lineage>
        <taxon>Eukaryota</taxon>
        <taxon>Viridiplantae</taxon>
        <taxon>Streptophyta</taxon>
        <taxon>Embryophyta</taxon>
        <taxon>Tracheophyta</taxon>
        <taxon>Spermatophyta</taxon>
        <taxon>Magnoliopsida</taxon>
        <taxon>Nymphaeales</taxon>
        <taxon>Nymphaeaceae</taxon>
        <taxon>Nymphaea</taxon>
    </lineage>
</organism>
<name>A0A5K0X8V6_9MAGN</name>
<evidence type="ECO:0000313" key="8">
    <source>
        <dbReference type="EMBL" id="VVV61201.1"/>
    </source>
</evidence>
<comment type="subcellular location">
    <subcellularLocation>
        <location evidence="1">Nucleus</location>
    </subcellularLocation>
</comment>
<evidence type="ECO:0000256" key="5">
    <source>
        <dbReference type="ARBA" id="ARBA00023242"/>
    </source>
</evidence>
<dbReference type="OMA" id="ECAVRCK"/>
<dbReference type="PANTHER" id="PTHR31194:SF166">
    <property type="entry name" value="PATHOGENESIS-RELATED GENES TRANSCRIPTIONAL ACTIVATOR PTI6"/>
    <property type="match status" value="1"/>
</dbReference>
<dbReference type="AlphaFoldDB" id="A0A5K0X8V6"/>
<dbReference type="Gene3D" id="3.30.730.10">
    <property type="entry name" value="AP2/ERF domain"/>
    <property type="match status" value="1"/>
</dbReference>
<evidence type="ECO:0000256" key="3">
    <source>
        <dbReference type="ARBA" id="ARBA00023125"/>
    </source>
</evidence>
<evidence type="ECO:0000256" key="1">
    <source>
        <dbReference type="ARBA" id="ARBA00004123"/>
    </source>
</evidence>
<dbReference type="CDD" id="cd00018">
    <property type="entry name" value="AP2"/>
    <property type="match status" value="1"/>
</dbReference>
<dbReference type="FunFam" id="3.30.730.10:FF:000001">
    <property type="entry name" value="Ethylene-responsive transcription factor 2"/>
    <property type="match status" value="1"/>
</dbReference>
<feature type="compositionally biased region" description="Basic and acidic residues" evidence="6">
    <location>
        <begin position="86"/>
        <end position="102"/>
    </location>
</feature>
<dbReference type="InterPro" id="IPR001471">
    <property type="entry name" value="AP2/ERF_dom"/>
</dbReference>
<feature type="region of interest" description="Disordered" evidence="6">
    <location>
        <begin position="1"/>
        <end position="31"/>
    </location>
</feature>
<proteinExistence type="predicted"/>
<dbReference type="GO" id="GO:0003677">
    <property type="term" value="F:DNA binding"/>
    <property type="evidence" value="ECO:0007669"/>
    <property type="project" value="UniProtKB-KW"/>
</dbReference>
<sequence length="262" mass="29387">MTCFSVGNGREPDGRRDFSTASTSGRRSGPKVVRVHFNDVDATDSSSDEEGDHFCRLRVKRHVLEIKIAAAPEPEQARKRRKMTTRRTEFCQKTEEPEGRREKFRGVRRRPWGRWAAEIRDPTRRKRLWLGTFDTAEEAATVYDDAAVRLKGPNAVTNFSKAPSTPSVSSPTSVLPASTGEPTPFDKPPSESESEFTVSDSPLFEPFAAGFDVFSWSPPPSPLPFFSDVAWRAKRWRDDDGDFGDLDDLLLQIGDFLPSSTS</sequence>
<dbReference type="PANTHER" id="PTHR31194">
    <property type="entry name" value="SHN SHINE , DNA BINDING / TRANSCRIPTION FACTOR"/>
    <property type="match status" value="1"/>
</dbReference>
<keyword evidence="4" id="KW-0804">Transcription</keyword>
<feature type="region of interest" description="Disordered" evidence="6">
    <location>
        <begin position="158"/>
        <end position="199"/>
    </location>
</feature>
<feature type="compositionally biased region" description="Low complexity" evidence="6">
    <location>
        <begin position="160"/>
        <end position="179"/>
    </location>
</feature>
<dbReference type="InterPro" id="IPR036955">
    <property type="entry name" value="AP2/ERF_dom_sf"/>
</dbReference>